<evidence type="ECO:0000313" key="2">
    <source>
        <dbReference type="Proteomes" id="UP001315967"/>
    </source>
</evidence>
<proteinExistence type="predicted"/>
<accession>A0ABY5P5H1</accession>
<protein>
    <submittedName>
        <fullName evidence="1">Uncharacterized protein</fullName>
    </submittedName>
</protein>
<reference evidence="1 2" key="1">
    <citation type="submission" date="2022-08" db="EMBL/GenBank/DDBJ databases">
        <title>Aerococcaceae sp. nov isolated from spoiled eye mask.</title>
        <authorList>
            <person name="Zhou G."/>
            <person name="Xie X.-B."/>
            <person name="Shi Q.-S."/>
            <person name="Wang Y.-S."/>
            <person name="Wen X."/>
            <person name="Peng H."/>
            <person name="Yang X.-J."/>
            <person name="Tao H.-B."/>
            <person name="Huang X.-M."/>
        </authorList>
    </citation>
    <scope>NUCLEOTIDE SEQUENCE [LARGE SCALE GENOMIC DNA]</scope>
    <source>
        <strain evidence="2">DM20194951</strain>
    </source>
</reference>
<gene>
    <name evidence="1" type="ORF">NRE15_13900</name>
</gene>
<organism evidence="1 2">
    <name type="scientific">Fundicoccus culcitae</name>
    <dbReference type="NCBI Taxonomy" id="2969821"/>
    <lineage>
        <taxon>Bacteria</taxon>
        <taxon>Bacillati</taxon>
        <taxon>Bacillota</taxon>
        <taxon>Bacilli</taxon>
        <taxon>Lactobacillales</taxon>
        <taxon>Aerococcaceae</taxon>
        <taxon>Fundicoccus</taxon>
    </lineage>
</organism>
<evidence type="ECO:0000313" key="1">
    <source>
        <dbReference type="EMBL" id="UUX33957.1"/>
    </source>
</evidence>
<dbReference type="RefSeq" id="WP_313793459.1">
    <property type="nucleotide sequence ID" value="NZ_CP102453.1"/>
</dbReference>
<sequence>MAKTTMQVVESIENQALEIEADYDRQIEAVEQSYKQQLEDQKKALESSRD</sequence>
<dbReference type="EMBL" id="CP102453">
    <property type="protein sequence ID" value="UUX33957.1"/>
    <property type="molecule type" value="Genomic_DNA"/>
</dbReference>
<keyword evidence="2" id="KW-1185">Reference proteome</keyword>
<dbReference type="Proteomes" id="UP001315967">
    <property type="component" value="Chromosome"/>
</dbReference>
<name>A0ABY5P5H1_9LACT</name>